<dbReference type="Proteomes" id="UP000624709">
    <property type="component" value="Unassembled WGS sequence"/>
</dbReference>
<proteinExistence type="predicted"/>
<dbReference type="EMBL" id="BOMS01000018">
    <property type="protein sequence ID" value="GIE65386.1"/>
    <property type="molecule type" value="Genomic_DNA"/>
</dbReference>
<protein>
    <submittedName>
        <fullName evidence="1">Uncharacterized protein</fullName>
    </submittedName>
</protein>
<accession>A0ABQ4B460</accession>
<organism evidence="1 2">
    <name type="scientific">Actinoplanes palleronii</name>
    <dbReference type="NCBI Taxonomy" id="113570"/>
    <lineage>
        <taxon>Bacteria</taxon>
        <taxon>Bacillati</taxon>
        <taxon>Actinomycetota</taxon>
        <taxon>Actinomycetes</taxon>
        <taxon>Micromonosporales</taxon>
        <taxon>Micromonosporaceae</taxon>
        <taxon>Actinoplanes</taxon>
    </lineage>
</organism>
<dbReference type="RefSeq" id="WP_203824381.1">
    <property type="nucleotide sequence ID" value="NZ_BAAATY010000008.1"/>
</dbReference>
<name>A0ABQ4B460_9ACTN</name>
<comment type="caution">
    <text evidence="1">The sequence shown here is derived from an EMBL/GenBank/DDBJ whole genome shotgun (WGS) entry which is preliminary data.</text>
</comment>
<gene>
    <name evidence="1" type="ORF">Apa02nite_014940</name>
</gene>
<evidence type="ECO:0000313" key="2">
    <source>
        <dbReference type="Proteomes" id="UP000624709"/>
    </source>
</evidence>
<reference evidence="1 2" key="1">
    <citation type="submission" date="2021-01" db="EMBL/GenBank/DDBJ databases">
        <title>Whole genome shotgun sequence of Actinoplanes palleronii NBRC 14916.</title>
        <authorList>
            <person name="Komaki H."/>
            <person name="Tamura T."/>
        </authorList>
    </citation>
    <scope>NUCLEOTIDE SEQUENCE [LARGE SCALE GENOMIC DNA]</scope>
    <source>
        <strain evidence="1 2">NBRC 14916</strain>
    </source>
</reference>
<evidence type="ECO:0000313" key="1">
    <source>
        <dbReference type="EMBL" id="GIE65386.1"/>
    </source>
</evidence>
<keyword evidence="2" id="KW-1185">Reference proteome</keyword>
<sequence>MSSYLVDKLRRCTTLPAWAQVSISPDEAKTLLALIDRNRPQPAPAPTRCADCGRTGRNLEAVPEGDGTVLLGPTCKRRRIDAGQVRQALPIGGDR</sequence>